<feature type="transmembrane region" description="Helical" evidence="1">
    <location>
        <begin position="245"/>
        <end position="266"/>
    </location>
</feature>
<keyword evidence="1" id="KW-0472">Membrane</keyword>
<evidence type="ECO:0000313" key="3">
    <source>
        <dbReference type="EMBL" id="CAH3046263.1"/>
    </source>
</evidence>
<keyword evidence="1" id="KW-0812">Transmembrane</keyword>
<feature type="transmembrane region" description="Helical" evidence="1">
    <location>
        <begin position="172"/>
        <end position="195"/>
    </location>
</feature>
<evidence type="ECO:0000256" key="2">
    <source>
        <dbReference type="SAM" id="SignalP"/>
    </source>
</evidence>
<feature type="transmembrane region" description="Helical" evidence="1">
    <location>
        <begin position="464"/>
        <end position="482"/>
    </location>
</feature>
<name>A0ABN8NBQ9_9CNID</name>
<sequence>MLASYQLCFLVFLAAQLRESSSHSTGEEHFLDRFSSDTRCGWDCIITESDFSKGCDPVFTKKRLVKFNVIYDLFVNSKCLNQTSYKPYGTFTDNYTVWIPANNTLNSFSLGIIGIWNFLLNCFEEGEIRGFCNLGPERPTILASPTDLRTEAATTIDEKGYELVTQTPWRKVGIHLLILLSWVCSYYIPALLCLFSPTLVMESGIRHIVLEGASPVSIRALIGNNVFFKDCSTVAYTWYQKGEMFIVRLLFMAFLILLIAPGITAFNITPGFIDIPNFSHPFMSVCVTLYLIKWVDLLKISVVFTAEMCVFWLAFLGGYCLLVSASMGFLLTLLLGLNMLLLFPEKSLPFVACFLLFCYYLFSNYSSFTDRYHDLSLTIFNCYKKQTDQISQEEVDINTTNNCSDDKHNGGGVKIPKELFDMACEELKPVRESLSLLVFKVVFIASFLYVAFYLTMQLDFGVKPLAKTVVAVLIGLFPKILISKYFEGERQKQVEALIIEEKAPKIVEAYLNSVLRANEGQENSPGADTDEVSLQIVESEKNIAILHI</sequence>
<comment type="caution">
    <text evidence="3">The sequence shown here is derived from an EMBL/GenBank/DDBJ whole genome shotgun (WGS) entry which is preliminary data.</text>
</comment>
<feature type="chain" id="PRO_5047516703" evidence="2">
    <location>
        <begin position="23"/>
        <end position="548"/>
    </location>
</feature>
<protein>
    <submittedName>
        <fullName evidence="3">Uncharacterized protein</fullName>
    </submittedName>
</protein>
<feature type="transmembrane region" description="Helical" evidence="1">
    <location>
        <begin position="437"/>
        <end position="458"/>
    </location>
</feature>
<organism evidence="3 4">
    <name type="scientific">Porites evermanni</name>
    <dbReference type="NCBI Taxonomy" id="104178"/>
    <lineage>
        <taxon>Eukaryota</taxon>
        <taxon>Metazoa</taxon>
        <taxon>Cnidaria</taxon>
        <taxon>Anthozoa</taxon>
        <taxon>Hexacorallia</taxon>
        <taxon>Scleractinia</taxon>
        <taxon>Fungiina</taxon>
        <taxon>Poritidae</taxon>
        <taxon>Porites</taxon>
    </lineage>
</organism>
<evidence type="ECO:0000256" key="1">
    <source>
        <dbReference type="SAM" id="Phobius"/>
    </source>
</evidence>
<proteinExistence type="predicted"/>
<keyword evidence="2" id="KW-0732">Signal</keyword>
<feature type="transmembrane region" description="Helical" evidence="1">
    <location>
        <begin position="347"/>
        <end position="362"/>
    </location>
</feature>
<feature type="transmembrane region" description="Helical" evidence="1">
    <location>
        <begin position="278"/>
        <end position="298"/>
    </location>
</feature>
<evidence type="ECO:0000313" key="4">
    <source>
        <dbReference type="Proteomes" id="UP001159427"/>
    </source>
</evidence>
<dbReference type="EMBL" id="CALNXI010000777">
    <property type="protein sequence ID" value="CAH3046263.1"/>
    <property type="molecule type" value="Genomic_DNA"/>
</dbReference>
<gene>
    <name evidence="3" type="ORF">PEVE_00041199</name>
</gene>
<feature type="transmembrane region" description="Helical" evidence="1">
    <location>
        <begin position="310"/>
        <end position="335"/>
    </location>
</feature>
<accession>A0ABN8NBQ9</accession>
<dbReference type="Proteomes" id="UP001159427">
    <property type="component" value="Unassembled WGS sequence"/>
</dbReference>
<feature type="signal peptide" evidence="2">
    <location>
        <begin position="1"/>
        <end position="22"/>
    </location>
</feature>
<keyword evidence="1" id="KW-1133">Transmembrane helix</keyword>
<keyword evidence="4" id="KW-1185">Reference proteome</keyword>
<reference evidence="3 4" key="1">
    <citation type="submission" date="2022-05" db="EMBL/GenBank/DDBJ databases">
        <authorList>
            <consortium name="Genoscope - CEA"/>
            <person name="William W."/>
        </authorList>
    </citation>
    <scope>NUCLEOTIDE SEQUENCE [LARGE SCALE GENOMIC DNA]</scope>
</reference>